<gene>
    <name evidence="1" type="ORF">Cni_G19529</name>
</gene>
<evidence type="ECO:0000313" key="2">
    <source>
        <dbReference type="Proteomes" id="UP001327560"/>
    </source>
</evidence>
<evidence type="ECO:0000313" key="1">
    <source>
        <dbReference type="EMBL" id="WOL10770.1"/>
    </source>
</evidence>
<dbReference type="Proteomes" id="UP001327560">
    <property type="component" value="Chromosome 6"/>
</dbReference>
<dbReference type="EMBL" id="CP136895">
    <property type="protein sequence ID" value="WOL10770.1"/>
    <property type="molecule type" value="Genomic_DNA"/>
</dbReference>
<proteinExistence type="predicted"/>
<dbReference type="AlphaFoldDB" id="A0AAQ3QJU4"/>
<protein>
    <submittedName>
        <fullName evidence="1">GPI transamidase component PIG-T isoform X1</fullName>
    </submittedName>
</protein>
<sequence>MSLAAQAFQSSDQLLTASVDLASRPNSNLHLADAAYLAGHPDMCSQNVAGNLSRPEKMGHGDSWSNSIFDLSPSLVRVIQDLNPLLGTLHARKMHIKLSCAYTSKVKFTKCRE</sequence>
<reference evidence="1 2" key="1">
    <citation type="submission" date="2023-10" db="EMBL/GenBank/DDBJ databases">
        <title>Chromosome-scale genome assembly provides insights into flower coloration mechanisms of Canna indica.</title>
        <authorList>
            <person name="Li C."/>
        </authorList>
    </citation>
    <scope>NUCLEOTIDE SEQUENCE [LARGE SCALE GENOMIC DNA]</scope>
    <source>
        <tissue evidence="1">Flower</tissue>
    </source>
</reference>
<name>A0AAQ3QJU4_9LILI</name>
<accession>A0AAQ3QJU4</accession>
<organism evidence="1 2">
    <name type="scientific">Canna indica</name>
    <name type="common">Indian-shot</name>
    <dbReference type="NCBI Taxonomy" id="4628"/>
    <lineage>
        <taxon>Eukaryota</taxon>
        <taxon>Viridiplantae</taxon>
        <taxon>Streptophyta</taxon>
        <taxon>Embryophyta</taxon>
        <taxon>Tracheophyta</taxon>
        <taxon>Spermatophyta</taxon>
        <taxon>Magnoliopsida</taxon>
        <taxon>Liliopsida</taxon>
        <taxon>Zingiberales</taxon>
        <taxon>Cannaceae</taxon>
        <taxon>Canna</taxon>
    </lineage>
</organism>
<keyword evidence="2" id="KW-1185">Reference proteome</keyword>